<organism evidence="2 3">
    <name type="scientific">Crateriforma conspicua</name>
    <dbReference type="NCBI Taxonomy" id="2527996"/>
    <lineage>
        <taxon>Bacteria</taxon>
        <taxon>Pseudomonadati</taxon>
        <taxon>Planctomycetota</taxon>
        <taxon>Planctomycetia</taxon>
        <taxon>Planctomycetales</taxon>
        <taxon>Planctomycetaceae</taxon>
        <taxon>Crateriforma</taxon>
    </lineage>
</organism>
<feature type="compositionally biased region" description="Basic and acidic residues" evidence="1">
    <location>
        <begin position="1"/>
        <end position="11"/>
    </location>
</feature>
<sequence length="81" mass="8846">MGPFQRCEDKTTCSGTGEYSEPNVEGYKCGHIVGHGTFCILGIDNEPCVRRRTCYEEDYVGCVPGTITSTVCARSNCIDDV</sequence>
<gene>
    <name evidence="2" type="ORF">Pan14r_18060</name>
</gene>
<protein>
    <submittedName>
        <fullName evidence="2">Uncharacterized protein</fullName>
    </submittedName>
</protein>
<reference evidence="2 3" key="1">
    <citation type="submission" date="2019-02" db="EMBL/GenBank/DDBJ databases">
        <title>Deep-cultivation of Planctomycetes and their phenomic and genomic characterization uncovers novel biology.</title>
        <authorList>
            <person name="Wiegand S."/>
            <person name="Jogler M."/>
            <person name="Boedeker C."/>
            <person name="Pinto D."/>
            <person name="Vollmers J."/>
            <person name="Rivas-Marin E."/>
            <person name="Kohn T."/>
            <person name="Peeters S.H."/>
            <person name="Heuer A."/>
            <person name="Rast P."/>
            <person name="Oberbeckmann S."/>
            <person name="Bunk B."/>
            <person name="Jeske O."/>
            <person name="Meyerdierks A."/>
            <person name="Storesund J.E."/>
            <person name="Kallscheuer N."/>
            <person name="Luecker S."/>
            <person name="Lage O.M."/>
            <person name="Pohl T."/>
            <person name="Merkel B.J."/>
            <person name="Hornburger P."/>
            <person name="Mueller R.-W."/>
            <person name="Bruemmer F."/>
            <person name="Labrenz M."/>
            <person name="Spormann A.M."/>
            <person name="Op Den Camp H."/>
            <person name="Overmann J."/>
            <person name="Amann R."/>
            <person name="Jetten M.S.M."/>
            <person name="Mascher T."/>
            <person name="Medema M.H."/>
            <person name="Devos D.P."/>
            <person name="Kaster A.-K."/>
            <person name="Ovreas L."/>
            <person name="Rohde M."/>
            <person name="Galperin M.Y."/>
            <person name="Jogler C."/>
        </authorList>
    </citation>
    <scope>NUCLEOTIDE SEQUENCE [LARGE SCALE GENOMIC DNA]</scope>
    <source>
        <strain evidence="2 3">Pan14r</strain>
    </source>
</reference>
<feature type="region of interest" description="Disordered" evidence="1">
    <location>
        <begin position="1"/>
        <end position="20"/>
    </location>
</feature>
<name>A0A5C5Y3K6_9PLAN</name>
<dbReference type="Proteomes" id="UP000317238">
    <property type="component" value="Unassembled WGS sequence"/>
</dbReference>
<dbReference type="EMBL" id="SJPL01000001">
    <property type="protein sequence ID" value="TWT69518.1"/>
    <property type="molecule type" value="Genomic_DNA"/>
</dbReference>
<evidence type="ECO:0000313" key="3">
    <source>
        <dbReference type="Proteomes" id="UP000317238"/>
    </source>
</evidence>
<keyword evidence="3" id="KW-1185">Reference proteome</keyword>
<accession>A0A5C5Y3K6</accession>
<proteinExistence type="predicted"/>
<evidence type="ECO:0000256" key="1">
    <source>
        <dbReference type="SAM" id="MobiDB-lite"/>
    </source>
</evidence>
<evidence type="ECO:0000313" key="2">
    <source>
        <dbReference type="EMBL" id="TWT69518.1"/>
    </source>
</evidence>
<dbReference type="AlphaFoldDB" id="A0A5C5Y3K6"/>
<comment type="caution">
    <text evidence="2">The sequence shown here is derived from an EMBL/GenBank/DDBJ whole genome shotgun (WGS) entry which is preliminary data.</text>
</comment>